<keyword evidence="9 11" id="KW-0739">Sodium transport</keyword>
<feature type="region of interest" description="Disordered" evidence="12">
    <location>
        <begin position="1"/>
        <end position="62"/>
    </location>
</feature>
<dbReference type="PRINTS" id="PR01078">
    <property type="entry name" value="AMINACHANNEL"/>
</dbReference>
<feature type="compositionally biased region" description="Basic and acidic residues" evidence="12">
    <location>
        <begin position="10"/>
        <end position="24"/>
    </location>
</feature>
<dbReference type="PANTHER" id="PTHR11690">
    <property type="entry name" value="AMILORIDE-SENSITIVE SODIUM CHANNEL-RELATED"/>
    <property type="match status" value="1"/>
</dbReference>
<evidence type="ECO:0000256" key="1">
    <source>
        <dbReference type="ARBA" id="ARBA00004141"/>
    </source>
</evidence>
<dbReference type="EMBL" id="JBAMIC010000010">
    <property type="protein sequence ID" value="KAK7102297.1"/>
    <property type="molecule type" value="Genomic_DNA"/>
</dbReference>
<keyword evidence="15" id="KW-1185">Reference proteome</keyword>
<comment type="subcellular location">
    <subcellularLocation>
        <location evidence="1">Membrane</location>
        <topology evidence="1">Multi-pass membrane protein</topology>
    </subcellularLocation>
</comment>
<keyword evidence="10 11" id="KW-0407">Ion channel</keyword>
<dbReference type="Pfam" id="PF00858">
    <property type="entry name" value="ASC"/>
    <property type="match status" value="1"/>
</dbReference>
<evidence type="ECO:0000313" key="15">
    <source>
        <dbReference type="Proteomes" id="UP001374579"/>
    </source>
</evidence>
<feature type="transmembrane region" description="Helical" evidence="13">
    <location>
        <begin position="133"/>
        <end position="154"/>
    </location>
</feature>
<keyword evidence="5 13" id="KW-1133">Transmembrane helix</keyword>
<dbReference type="GO" id="GO:0015280">
    <property type="term" value="F:ligand-gated sodium channel activity"/>
    <property type="evidence" value="ECO:0007669"/>
    <property type="project" value="TreeGrafter"/>
</dbReference>
<evidence type="ECO:0000256" key="7">
    <source>
        <dbReference type="ARBA" id="ARBA00023065"/>
    </source>
</evidence>
<organism evidence="14 15">
    <name type="scientific">Littorina saxatilis</name>
    <dbReference type="NCBI Taxonomy" id="31220"/>
    <lineage>
        <taxon>Eukaryota</taxon>
        <taxon>Metazoa</taxon>
        <taxon>Spiralia</taxon>
        <taxon>Lophotrochozoa</taxon>
        <taxon>Mollusca</taxon>
        <taxon>Gastropoda</taxon>
        <taxon>Caenogastropoda</taxon>
        <taxon>Littorinimorpha</taxon>
        <taxon>Littorinoidea</taxon>
        <taxon>Littorinidae</taxon>
        <taxon>Littorina</taxon>
    </lineage>
</organism>
<keyword evidence="8 13" id="KW-0472">Membrane</keyword>
<keyword evidence="4 11" id="KW-0812">Transmembrane</keyword>
<accession>A0AAN9BBA8</accession>
<keyword evidence="3 11" id="KW-0894">Sodium channel</keyword>
<evidence type="ECO:0000256" key="8">
    <source>
        <dbReference type="ARBA" id="ARBA00023136"/>
    </source>
</evidence>
<evidence type="ECO:0000256" key="12">
    <source>
        <dbReference type="SAM" id="MobiDB-lite"/>
    </source>
</evidence>
<dbReference type="Proteomes" id="UP001374579">
    <property type="component" value="Unassembled WGS sequence"/>
</dbReference>
<comment type="similarity">
    <text evidence="11">Belongs to the amiloride-sensitive sodium channel (TC 1.A.6) family.</text>
</comment>
<sequence>MSTKRFRGSVRWETRLSRDGRGTEMRPVPVSSPQTSGSIRRDMNGYTSNTDTRMTGSVKRQRGHNEHMNYTGMGKFNAYPDHMRMVRQRNSSMFHPPGYHHKNALTLITELGSESNAHGLAKIVTSSDTKRKVIWALMVIIGFTAATLQLSLLVRKYLLFQVVELSEIKDSMPVEFPAITVCNNDPFSVRKLRLLFEKPDDTELMQWLNFTQKFNFGAEHTPHLTSIRAFYENLGEEARSISHDLDDFLIHCRFNQEKCHISNFTTFFDGNYFNCFTFNGGEQGEKLLMHATGPQNGLSLILSLDNDEPPLGSYGVYNLESNILHSAGARVVVHAPNTMPSPVDHGLDIPPGYSSSIGLKANLHTRLSEPYGNCSTARLPGMDYANTFFSCLQVCKQRIIIEECKCKSSALPDGPFGKNVSFCGAIPNWKNILAGRGGYKPGDRVPVTSFACEDRKMKELSNDRAYETSCQCYQPCGETFYQKAVSLSYWPLEFYQLYALQLFYGSDIKQSFMHEAYTLLNELSNISGLMKERNDTRAEDIIKESLTLTEKEKGQRASNLIRQNLLRLNVYMEDLSVVEYRQLPAYGLADLFADIGGTLGLWMGISVLTIMELVELIIRLFFLLFNSETKPPNFQDEEQEYVASNGMLANHLHSGHGPGHHTGQGHDMNEKEFVDASGFDFKMHTETMA</sequence>
<dbReference type="Gene3D" id="2.60.470.10">
    <property type="entry name" value="Acid-sensing ion channels like domains"/>
    <property type="match status" value="1"/>
</dbReference>
<keyword evidence="7 11" id="KW-0406">Ion transport</keyword>
<evidence type="ECO:0000256" key="10">
    <source>
        <dbReference type="ARBA" id="ARBA00023303"/>
    </source>
</evidence>
<feature type="transmembrane region" description="Helical" evidence="13">
    <location>
        <begin position="601"/>
        <end position="625"/>
    </location>
</feature>
<evidence type="ECO:0000256" key="11">
    <source>
        <dbReference type="RuleBase" id="RU000679"/>
    </source>
</evidence>
<dbReference type="Gene3D" id="1.10.287.770">
    <property type="entry name" value="YojJ-like"/>
    <property type="match status" value="1"/>
</dbReference>
<proteinExistence type="inferred from homology"/>
<evidence type="ECO:0000256" key="13">
    <source>
        <dbReference type="SAM" id="Phobius"/>
    </source>
</evidence>
<evidence type="ECO:0000256" key="4">
    <source>
        <dbReference type="ARBA" id="ARBA00022692"/>
    </source>
</evidence>
<comment type="caution">
    <text evidence="14">The sequence shown here is derived from an EMBL/GenBank/DDBJ whole genome shotgun (WGS) entry which is preliminary data.</text>
</comment>
<protein>
    <submittedName>
        <fullName evidence="14">Uncharacterized protein</fullName>
    </submittedName>
</protein>
<dbReference type="GO" id="GO:0005886">
    <property type="term" value="C:plasma membrane"/>
    <property type="evidence" value="ECO:0007669"/>
    <property type="project" value="TreeGrafter"/>
</dbReference>
<dbReference type="AlphaFoldDB" id="A0AAN9BBA8"/>
<reference evidence="14 15" key="1">
    <citation type="submission" date="2024-02" db="EMBL/GenBank/DDBJ databases">
        <title>Chromosome-scale genome assembly of the rough periwinkle Littorina saxatilis.</title>
        <authorList>
            <person name="De Jode A."/>
            <person name="Faria R."/>
            <person name="Formenti G."/>
            <person name="Sims Y."/>
            <person name="Smith T.P."/>
            <person name="Tracey A."/>
            <person name="Wood J.M.D."/>
            <person name="Zagrodzka Z.B."/>
            <person name="Johannesson K."/>
            <person name="Butlin R.K."/>
            <person name="Leder E.H."/>
        </authorList>
    </citation>
    <scope>NUCLEOTIDE SEQUENCE [LARGE SCALE GENOMIC DNA]</scope>
    <source>
        <strain evidence="14">Snail1</strain>
        <tissue evidence="14">Muscle</tissue>
    </source>
</reference>
<keyword evidence="2 11" id="KW-0813">Transport</keyword>
<gene>
    <name evidence="14" type="ORF">V1264_020535</name>
</gene>
<keyword evidence="6" id="KW-0915">Sodium</keyword>
<evidence type="ECO:0000256" key="9">
    <source>
        <dbReference type="ARBA" id="ARBA00023201"/>
    </source>
</evidence>
<evidence type="ECO:0000256" key="3">
    <source>
        <dbReference type="ARBA" id="ARBA00022461"/>
    </source>
</evidence>
<dbReference type="InterPro" id="IPR001873">
    <property type="entry name" value="ENaC"/>
</dbReference>
<dbReference type="PANTHER" id="PTHR11690:SF248">
    <property type="entry name" value="PICKPOCKET 17, ISOFORM A"/>
    <property type="match status" value="1"/>
</dbReference>
<name>A0AAN9BBA8_9CAEN</name>
<evidence type="ECO:0000313" key="14">
    <source>
        <dbReference type="EMBL" id="KAK7102297.1"/>
    </source>
</evidence>
<evidence type="ECO:0000256" key="2">
    <source>
        <dbReference type="ARBA" id="ARBA00022448"/>
    </source>
</evidence>
<evidence type="ECO:0000256" key="6">
    <source>
        <dbReference type="ARBA" id="ARBA00023053"/>
    </source>
</evidence>
<feature type="compositionally biased region" description="Polar residues" evidence="12">
    <location>
        <begin position="45"/>
        <end position="55"/>
    </location>
</feature>
<evidence type="ECO:0000256" key="5">
    <source>
        <dbReference type="ARBA" id="ARBA00022989"/>
    </source>
</evidence>